<name>A0A328P121_9GAMM</name>
<evidence type="ECO:0000313" key="2">
    <source>
        <dbReference type="Proteomes" id="UP000248926"/>
    </source>
</evidence>
<proteinExistence type="predicted"/>
<sequence>MPDVTWRIEVSSGFASELRAWPWELMSMNISTFRSIRIFEDVDQAFNLMCHSIGWAQRLHTISIIRCSLITALMKRAVFYKHIP</sequence>
<reference evidence="1 2" key="1">
    <citation type="journal article" date="2018" name="Genet. Mol. Biol.">
        <title>The genome sequence of Dyella jiangningensis FCAV SCS01 from a lignocellulose-decomposing microbial consortium metagenome reveals potential for biotechnological applications.</title>
        <authorList>
            <person name="Desiderato J.G."/>
            <person name="Alvarenga D.O."/>
            <person name="Constancio M.T.L."/>
            <person name="Alves L.M.C."/>
            <person name="Varani A.M."/>
        </authorList>
    </citation>
    <scope>NUCLEOTIDE SEQUENCE [LARGE SCALE GENOMIC DNA]</scope>
    <source>
        <strain evidence="1 2">FCAV SCS01</strain>
    </source>
</reference>
<comment type="caution">
    <text evidence="1">The sequence shown here is derived from an EMBL/GenBank/DDBJ whole genome shotgun (WGS) entry which is preliminary data.</text>
</comment>
<keyword evidence="2" id="KW-1185">Reference proteome</keyword>
<accession>A0A328P121</accession>
<gene>
    <name evidence="1" type="ORF">CA260_17840</name>
</gene>
<evidence type="ECO:0000313" key="1">
    <source>
        <dbReference type="EMBL" id="RAO75888.1"/>
    </source>
</evidence>
<dbReference type="EMBL" id="NFZS01000004">
    <property type="protein sequence ID" value="RAO75888.1"/>
    <property type="molecule type" value="Genomic_DNA"/>
</dbReference>
<protein>
    <submittedName>
        <fullName evidence="1">Uncharacterized protein</fullName>
    </submittedName>
</protein>
<dbReference type="AlphaFoldDB" id="A0A328P121"/>
<dbReference type="Proteomes" id="UP000248926">
    <property type="component" value="Unassembled WGS sequence"/>
</dbReference>
<organism evidence="1 2">
    <name type="scientific">Dyella jiangningensis</name>
    <dbReference type="NCBI Taxonomy" id="1379159"/>
    <lineage>
        <taxon>Bacteria</taxon>
        <taxon>Pseudomonadati</taxon>
        <taxon>Pseudomonadota</taxon>
        <taxon>Gammaproteobacteria</taxon>
        <taxon>Lysobacterales</taxon>
        <taxon>Rhodanobacteraceae</taxon>
        <taxon>Dyella</taxon>
    </lineage>
</organism>